<proteinExistence type="predicted"/>
<accession>A0AAN6NJB0</accession>
<name>A0AAN6NJB0_9PEZI</name>
<protein>
    <submittedName>
        <fullName evidence="1">Uncharacterized protein</fullName>
    </submittedName>
</protein>
<reference evidence="1" key="1">
    <citation type="journal article" date="2023" name="Mol. Phylogenet. Evol.">
        <title>Genome-scale phylogeny and comparative genomics of the fungal order Sordariales.</title>
        <authorList>
            <person name="Hensen N."/>
            <person name="Bonometti L."/>
            <person name="Westerberg I."/>
            <person name="Brannstrom I.O."/>
            <person name="Guillou S."/>
            <person name="Cros-Aarteil S."/>
            <person name="Calhoun S."/>
            <person name="Haridas S."/>
            <person name="Kuo A."/>
            <person name="Mondo S."/>
            <person name="Pangilinan J."/>
            <person name="Riley R."/>
            <person name="LaButti K."/>
            <person name="Andreopoulos B."/>
            <person name="Lipzen A."/>
            <person name="Chen C."/>
            <person name="Yan M."/>
            <person name="Daum C."/>
            <person name="Ng V."/>
            <person name="Clum A."/>
            <person name="Steindorff A."/>
            <person name="Ohm R.A."/>
            <person name="Martin F."/>
            <person name="Silar P."/>
            <person name="Natvig D.O."/>
            <person name="Lalanne C."/>
            <person name="Gautier V."/>
            <person name="Ament-Velasquez S.L."/>
            <person name="Kruys A."/>
            <person name="Hutchinson M.I."/>
            <person name="Powell A.J."/>
            <person name="Barry K."/>
            <person name="Miller A.N."/>
            <person name="Grigoriev I.V."/>
            <person name="Debuchy R."/>
            <person name="Gladieux P."/>
            <person name="Hiltunen Thoren M."/>
            <person name="Johannesson H."/>
        </authorList>
    </citation>
    <scope>NUCLEOTIDE SEQUENCE</scope>
    <source>
        <strain evidence="1">CBS 626.80</strain>
    </source>
</reference>
<evidence type="ECO:0000313" key="1">
    <source>
        <dbReference type="EMBL" id="KAK3946876.1"/>
    </source>
</evidence>
<reference evidence="1" key="2">
    <citation type="submission" date="2023-06" db="EMBL/GenBank/DDBJ databases">
        <authorList>
            <consortium name="Lawrence Berkeley National Laboratory"/>
            <person name="Mondo S.J."/>
            <person name="Hensen N."/>
            <person name="Bonometti L."/>
            <person name="Westerberg I."/>
            <person name="Brannstrom I.O."/>
            <person name="Guillou S."/>
            <person name="Cros-Aarteil S."/>
            <person name="Calhoun S."/>
            <person name="Haridas S."/>
            <person name="Kuo A."/>
            <person name="Pangilinan J."/>
            <person name="Riley R."/>
            <person name="Labutti K."/>
            <person name="Andreopoulos B."/>
            <person name="Lipzen A."/>
            <person name="Chen C."/>
            <person name="Yanf M."/>
            <person name="Daum C."/>
            <person name="Ng V."/>
            <person name="Clum A."/>
            <person name="Steindorff A."/>
            <person name="Ohm R."/>
            <person name="Martin F."/>
            <person name="Silar P."/>
            <person name="Natvig D."/>
            <person name="Lalanne C."/>
            <person name="Gautier V."/>
            <person name="Ament-Velasquez S.L."/>
            <person name="Kruys A."/>
            <person name="Hutchinson M.I."/>
            <person name="Powell A.J."/>
            <person name="Barry K."/>
            <person name="Miller A.N."/>
            <person name="Grigoriev I.V."/>
            <person name="Debuchy R."/>
            <person name="Gladieux P."/>
            <person name="Thoren M.H."/>
            <person name="Johannesson H."/>
        </authorList>
    </citation>
    <scope>NUCLEOTIDE SEQUENCE</scope>
    <source>
        <strain evidence="1">CBS 626.80</strain>
    </source>
</reference>
<keyword evidence="2" id="KW-1185">Reference proteome</keyword>
<dbReference type="Proteomes" id="UP001303222">
    <property type="component" value="Unassembled WGS sequence"/>
</dbReference>
<dbReference type="EMBL" id="MU859486">
    <property type="protein sequence ID" value="KAK3946876.1"/>
    <property type="molecule type" value="Genomic_DNA"/>
</dbReference>
<evidence type="ECO:0000313" key="2">
    <source>
        <dbReference type="Proteomes" id="UP001303222"/>
    </source>
</evidence>
<comment type="caution">
    <text evidence="1">The sequence shown here is derived from an EMBL/GenBank/DDBJ whole genome shotgun (WGS) entry which is preliminary data.</text>
</comment>
<dbReference type="AlphaFoldDB" id="A0AAN6NJB0"/>
<organism evidence="1 2">
    <name type="scientific">Pseudoneurospora amorphoporcata</name>
    <dbReference type="NCBI Taxonomy" id="241081"/>
    <lineage>
        <taxon>Eukaryota</taxon>
        <taxon>Fungi</taxon>
        <taxon>Dikarya</taxon>
        <taxon>Ascomycota</taxon>
        <taxon>Pezizomycotina</taxon>
        <taxon>Sordariomycetes</taxon>
        <taxon>Sordariomycetidae</taxon>
        <taxon>Sordariales</taxon>
        <taxon>Sordariaceae</taxon>
        <taxon>Pseudoneurospora</taxon>
    </lineage>
</organism>
<sequence>MHPSELVDQGDRALFTFTERPPNSTKQFRWYFGISYHRSDGHTPALHYPFDDDHEWIIYEYIPITDHASPSQSQSQPAPPPTSFAVYRPTNDYHLQHRPLSTLNVLLPWSSNPPPLGVTTQIIRDQWEASFHLLTRLKLPTHHEEGDTWPAWEWVRDDIINDFLTGRSLEAEDGLVQDGQDFVSIVLADILTDEGIVSEEEYREWWDSVHPHWKGYMEVEGFKVSAGLREREGHGGGRRRPEPEEMVSPLPIILPIPTEDVEVEGKGQEEGEVEEVRAVMEVANTTYEAKKGKGVDQV</sequence>
<gene>
    <name evidence="1" type="ORF">QBC32DRAFT_366153</name>
</gene>